<dbReference type="InterPro" id="IPR003682">
    <property type="entry name" value="rRNA_ssu_MeTfrase_G"/>
</dbReference>
<comment type="caution">
    <text evidence="6">Lacks conserved residue(s) required for the propagation of feature annotation.</text>
</comment>
<keyword evidence="2 6" id="KW-0698">rRNA processing</keyword>
<feature type="binding site" evidence="6">
    <location>
        <position position="192"/>
    </location>
    <ligand>
        <name>S-adenosyl-L-methionine</name>
        <dbReference type="ChEBI" id="CHEBI:59789"/>
    </ligand>
</feature>
<dbReference type="EC" id="2.1.1.-" evidence="6"/>
<feature type="binding site" evidence="6">
    <location>
        <position position="119"/>
    </location>
    <ligand>
        <name>S-adenosyl-L-methionine</name>
        <dbReference type="ChEBI" id="CHEBI:59789"/>
    </ligand>
</feature>
<dbReference type="EMBL" id="CP072642">
    <property type="protein sequence ID" value="QUV93853.1"/>
    <property type="molecule type" value="Genomic_DNA"/>
</dbReference>
<evidence type="ECO:0000313" key="7">
    <source>
        <dbReference type="EMBL" id="QUV93853.1"/>
    </source>
</evidence>
<evidence type="ECO:0000256" key="2">
    <source>
        <dbReference type="ARBA" id="ARBA00022552"/>
    </source>
</evidence>
<dbReference type="Gene3D" id="3.40.50.150">
    <property type="entry name" value="Vaccinia Virus protein VP39"/>
    <property type="match status" value="1"/>
</dbReference>
<evidence type="ECO:0000256" key="6">
    <source>
        <dbReference type="HAMAP-Rule" id="MF_00074"/>
    </source>
</evidence>
<dbReference type="PANTHER" id="PTHR31760:SF0">
    <property type="entry name" value="S-ADENOSYL-L-METHIONINE-DEPENDENT METHYLTRANSFERASES SUPERFAMILY PROTEIN"/>
    <property type="match status" value="1"/>
</dbReference>
<evidence type="ECO:0000256" key="4">
    <source>
        <dbReference type="ARBA" id="ARBA00022679"/>
    </source>
</evidence>
<keyword evidence="1 6" id="KW-0963">Cytoplasm</keyword>
<gene>
    <name evidence="6" type="primary">rsmG</name>
    <name evidence="7" type="ORF">J8C05_10915</name>
</gene>
<proteinExistence type="inferred from homology"/>
<feature type="binding site" evidence="6">
    <location>
        <position position="114"/>
    </location>
    <ligand>
        <name>S-adenosyl-L-methionine</name>
        <dbReference type="ChEBI" id="CHEBI:59789"/>
    </ligand>
</feature>
<keyword evidence="3 6" id="KW-0489">Methyltransferase</keyword>
<dbReference type="InterPro" id="IPR029063">
    <property type="entry name" value="SAM-dependent_MTases_sf"/>
</dbReference>
<evidence type="ECO:0000256" key="3">
    <source>
        <dbReference type="ARBA" id="ARBA00022603"/>
    </source>
</evidence>
<keyword evidence="4 6" id="KW-0808">Transferase</keyword>
<dbReference type="SUPFAM" id="SSF53335">
    <property type="entry name" value="S-adenosyl-L-methionine-dependent methyltransferases"/>
    <property type="match status" value="1"/>
</dbReference>
<dbReference type="Pfam" id="PF02527">
    <property type="entry name" value="GidB"/>
    <property type="match status" value="1"/>
</dbReference>
<protein>
    <recommendedName>
        <fullName evidence="6">Ribosomal RNA small subunit methyltransferase G</fullName>
        <ecNumber evidence="6">2.1.1.-</ecNumber>
    </recommendedName>
    <alternativeName>
        <fullName evidence="6">16S rRNA 7-methylguanosine methyltransferase</fullName>
        <shortName evidence="6">16S rRNA m7G methyltransferase</shortName>
    </alternativeName>
</protein>
<accession>A0ABX8AYQ9</accession>
<dbReference type="HAMAP" id="MF_00074">
    <property type="entry name" value="16SrRNA_methyltr_G"/>
    <property type="match status" value="1"/>
</dbReference>
<evidence type="ECO:0000256" key="1">
    <source>
        <dbReference type="ARBA" id="ARBA00022490"/>
    </source>
</evidence>
<evidence type="ECO:0000313" key="8">
    <source>
        <dbReference type="Proteomes" id="UP000677668"/>
    </source>
</evidence>
<reference evidence="7 8" key="1">
    <citation type="submission" date="2021-03" db="EMBL/GenBank/DDBJ databases">
        <title>Genomic and phenotypic characterization of Chloracidobacterium isolates provides evidence for multiple species.</title>
        <authorList>
            <person name="Saini M.K."/>
            <person name="Costas A.M.G."/>
            <person name="Tank M."/>
            <person name="Bryant D.A."/>
        </authorList>
    </citation>
    <scope>NUCLEOTIDE SEQUENCE [LARGE SCALE GENOMIC DNA]</scope>
    <source>
        <strain evidence="7 8">N</strain>
    </source>
</reference>
<sequence length="257" mass="28404">MPGIALTMADEMHTIPEGVSPERPQRLPFVADRDVPLFRAQLTVALANHGIAMDAAQVTALVTHYHLLGEANNRFNLTRLIAPAEAVRWHYLDVLAALPCLTAPDLPDRWVDIGSGGGFPGLVLAVARPDWQFILTERRAKKAAFLRHCVAELDLGRRVQVFAGDIEPGTVRRALSSCGTDVSRETCGILARAVEDGPRRLPRLLRVSPFVSAAFWFGQEDARALASRLPPTWELRQHHPLPTGDRRAVILLTRRTN</sequence>
<feature type="binding site" evidence="6">
    <location>
        <begin position="166"/>
        <end position="167"/>
    </location>
    <ligand>
        <name>S-adenosyl-L-methionine</name>
        <dbReference type="ChEBI" id="CHEBI:59789"/>
    </ligand>
</feature>
<dbReference type="PANTHER" id="PTHR31760">
    <property type="entry name" value="S-ADENOSYL-L-METHIONINE-DEPENDENT METHYLTRANSFERASES SUPERFAMILY PROTEIN"/>
    <property type="match status" value="1"/>
</dbReference>
<keyword evidence="5 6" id="KW-0949">S-adenosyl-L-methionine</keyword>
<dbReference type="Proteomes" id="UP000677668">
    <property type="component" value="Chromosome 1"/>
</dbReference>
<keyword evidence="8" id="KW-1185">Reference proteome</keyword>
<name>A0ABX8AYQ9_9BACT</name>
<comment type="function">
    <text evidence="6">Specifically methylates the N7 position of a guanine in 16S rRNA.</text>
</comment>
<comment type="subcellular location">
    <subcellularLocation>
        <location evidence="6">Cytoplasm</location>
    </subcellularLocation>
</comment>
<evidence type="ECO:0000256" key="5">
    <source>
        <dbReference type="ARBA" id="ARBA00022691"/>
    </source>
</evidence>
<dbReference type="RefSeq" id="WP_211422193.1">
    <property type="nucleotide sequence ID" value="NZ_CP072642.1"/>
</dbReference>
<organism evidence="7 8">
    <name type="scientific">Chloracidobacterium sp. N</name>
    <dbReference type="NCBI Taxonomy" id="2821540"/>
    <lineage>
        <taxon>Bacteria</taxon>
        <taxon>Pseudomonadati</taxon>
        <taxon>Acidobacteriota</taxon>
        <taxon>Terriglobia</taxon>
        <taxon>Terriglobales</taxon>
        <taxon>Acidobacteriaceae</taxon>
        <taxon>Chloracidobacterium</taxon>
        <taxon>Chloracidobacterium aggregatum</taxon>
    </lineage>
</organism>
<comment type="similarity">
    <text evidence="6">Belongs to the methyltransferase superfamily. RNA methyltransferase RsmG family.</text>
</comment>